<keyword evidence="7 15" id="KW-0547">Nucleotide-binding</keyword>
<dbReference type="KEGG" id="vbl:L21SP4_01849"/>
<dbReference type="Gene3D" id="3.90.600.10">
    <property type="entry name" value="Phosphoribosylglycinamide synthetase, C-terminal domain"/>
    <property type="match status" value="1"/>
</dbReference>
<evidence type="ECO:0000256" key="15">
    <source>
        <dbReference type="PROSITE-ProRule" id="PRU00409"/>
    </source>
</evidence>
<dbReference type="OrthoDB" id="9807240at2"/>
<dbReference type="InterPro" id="IPR020560">
    <property type="entry name" value="PRibGlycinamide_synth_C-dom"/>
</dbReference>
<comment type="cofactor">
    <cofactor evidence="2">
        <name>Mg(2+)</name>
        <dbReference type="ChEBI" id="CHEBI:18420"/>
    </cofactor>
</comment>
<evidence type="ECO:0000256" key="5">
    <source>
        <dbReference type="ARBA" id="ARBA00022598"/>
    </source>
</evidence>
<dbReference type="Proteomes" id="UP000035268">
    <property type="component" value="Chromosome"/>
</dbReference>
<dbReference type="SUPFAM" id="SSF56059">
    <property type="entry name" value="Glutathione synthetase ATP-binding domain-like"/>
    <property type="match status" value="1"/>
</dbReference>
<dbReference type="PROSITE" id="PS00184">
    <property type="entry name" value="GARS"/>
    <property type="match status" value="1"/>
</dbReference>
<evidence type="ECO:0000256" key="13">
    <source>
        <dbReference type="ARBA" id="ARBA00042864"/>
    </source>
</evidence>
<evidence type="ECO:0000256" key="1">
    <source>
        <dbReference type="ARBA" id="ARBA00001936"/>
    </source>
</evidence>
<dbReference type="InterPro" id="IPR020561">
    <property type="entry name" value="PRibGlycinamid_synth_ATP-grasp"/>
</dbReference>
<comment type="pathway">
    <text evidence="3 14">Purine metabolism; IMP biosynthesis via de novo pathway; N(1)-(5-phospho-D-ribosyl)glycinamide from 5-phospho-alpha-D-ribose 1-diphosphate: step 2/2.</text>
</comment>
<dbReference type="EC" id="6.3.4.13" evidence="4 14"/>
<dbReference type="Pfam" id="PF02844">
    <property type="entry name" value="GARS_N"/>
    <property type="match status" value="1"/>
</dbReference>
<evidence type="ECO:0000313" key="19">
    <source>
        <dbReference type="Proteomes" id="UP000035268"/>
    </source>
</evidence>
<dbReference type="InterPro" id="IPR016185">
    <property type="entry name" value="PreATP-grasp_dom_sf"/>
</dbReference>
<gene>
    <name evidence="14 18" type="primary">purD</name>
    <name evidence="18" type="ORF">L21SP4_01849</name>
</gene>
<dbReference type="HAMAP" id="MF_00138">
    <property type="entry name" value="GARS"/>
    <property type="match status" value="1"/>
</dbReference>
<dbReference type="InterPro" id="IPR011054">
    <property type="entry name" value="Rudment_hybrid_motif"/>
</dbReference>
<comment type="similarity">
    <text evidence="11 14">Belongs to the GARS family.</text>
</comment>
<name>A0A0G3EF52_9BACT</name>
<dbReference type="SMART" id="SM01209">
    <property type="entry name" value="GARS_A"/>
    <property type="match status" value="1"/>
</dbReference>
<evidence type="ECO:0000256" key="3">
    <source>
        <dbReference type="ARBA" id="ARBA00005174"/>
    </source>
</evidence>
<dbReference type="NCBIfam" id="TIGR00877">
    <property type="entry name" value="purD"/>
    <property type="match status" value="1"/>
</dbReference>
<dbReference type="Gene3D" id="3.30.1490.20">
    <property type="entry name" value="ATP-grasp fold, A domain"/>
    <property type="match status" value="1"/>
</dbReference>
<dbReference type="InterPro" id="IPR020562">
    <property type="entry name" value="PRibGlycinamide_synth_N"/>
</dbReference>
<dbReference type="SMART" id="SM01210">
    <property type="entry name" value="GARS_C"/>
    <property type="match status" value="1"/>
</dbReference>
<dbReference type="Pfam" id="PF02843">
    <property type="entry name" value="GARS_C"/>
    <property type="match status" value="1"/>
</dbReference>
<dbReference type="GO" id="GO:0004637">
    <property type="term" value="F:phosphoribosylamine-glycine ligase activity"/>
    <property type="evidence" value="ECO:0007669"/>
    <property type="project" value="UniProtKB-UniRule"/>
</dbReference>
<evidence type="ECO:0000256" key="12">
    <source>
        <dbReference type="ARBA" id="ARBA00042242"/>
    </source>
</evidence>
<dbReference type="AlphaFoldDB" id="A0A0G3EF52"/>
<feature type="domain" description="ATP-grasp" evidence="17">
    <location>
        <begin position="107"/>
        <end position="313"/>
    </location>
</feature>
<keyword evidence="19" id="KW-1185">Reference proteome</keyword>
<dbReference type="SUPFAM" id="SSF51246">
    <property type="entry name" value="Rudiment single hybrid motif"/>
    <property type="match status" value="1"/>
</dbReference>
<keyword evidence="8 14" id="KW-0658">Purine biosynthesis</keyword>
<evidence type="ECO:0000256" key="8">
    <source>
        <dbReference type="ARBA" id="ARBA00022755"/>
    </source>
</evidence>
<accession>A0A0G3EF52</accession>
<dbReference type="RefSeq" id="WP_052882352.1">
    <property type="nucleotide sequence ID" value="NZ_CP010904.1"/>
</dbReference>
<dbReference type="FunFam" id="3.90.600.10:FF:000001">
    <property type="entry name" value="Trifunctional purine biosynthetic protein adenosine-3"/>
    <property type="match status" value="1"/>
</dbReference>
<dbReference type="PATRIC" id="fig|1609981.3.peg.1921"/>
<evidence type="ECO:0000256" key="6">
    <source>
        <dbReference type="ARBA" id="ARBA00022723"/>
    </source>
</evidence>
<evidence type="ECO:0000256" key="4">
    <source>
        <dbReference type="ARBA" id="ARBA00013255"/>
    </source>
</evidence>
<dbReference type="InterPro" id="IPR011761">
    <property type="entry name" value="ATP-grasp"/>
</dbReference>
<dbReference type="Gene3D" id="3.30.470.20">
    <property type="entry name" value="ATP-grasp fold, B domain"/>
    <property type="match status" value="1"/>
</dbReference>
<evidence type="ECO:0000256" key="10">
    <source>
        <dbReference type="ARBA" id="ARBA00023211"/>
    </source>
</evidence>
<evidence type="ECO:0000313" key="18">
    <source>
        <dbReference type="EMBL" id="AKJ65086.1"/>
    </source>
</evidence>
<dbReference type="SUPFAM" id="SSF52440">
    <property type="entry name" value="PreATP-grasp domain"/>
    <property type="match status" value="1"/>
</dbReference>
<protein>
    <recommendedName>
        <fullName evidence="4 14">Phosphoribosylamine--glycine ligase</fullName>
        <ecNumber evidence="4 14">6.3.4.13</ecNumber>
    </recommendedName>
    <alternativeName>
        <fullName evidence="14">GARS</fullName>
    </alternativeName>
    <alternativeName>
        <fullName evidence="12 14">Glycinamide ribonucleotide synthetase</fullName>
    </alternativeName>
    <alternativeName>
        <fullName evidence="13 14">Phosphoribosylglycinamide synthetase</fullName>
    </alternativeName>
</protein>
<dbReference type="GO" id="GO:0005524">
    <property type="term" value="F:ATP binding"/>
    <property type="evidence" value="ECO:0007669"/>
    <property type="project" value="UniProtKB-UniRule"/>
</dbReference>
<keyword evidence="10" id="KW-0464">Manganese</keyword>
<proteinExistence type="inferred from homology"/>
<comment type="cofactor">
    <cofactor evidence="1">
        <name>Mn(2+)</name>
        <dbReference type="ChEBI" id="CHEBI:29035"/>
    </cofactor>
</comment>
<evidence type="ECO:0000256" key="2">
    <source>
        <dbReference type="ARBA" id="ARBA00001946"/>
    </source>
</evidence>
<evidence type="ECO:0000256" key="9">
    <source>
        <dbReference type="ARBA" id="ARBA00022840"/>
    </source>
</evidence>
<dbReference type="InterPro" id="IPR000115">
    <property type="entry name" value="PRibGlycinamide_synth"/>
</dbReference>
<reference evidence="19" key="1">
    <citation type="submission" date="2015-02" db="EMBL/GenBank/DDBJ databases">
        <title>Description and complete genome sequence of the first cultured representative of the subdivision 5 of the Verrucomicrobia phylum.</title>
        <authorList>
            <person name="Spring S."/>
            <person name="Bunk B."/>
            <person name="Sproer C."/>
            <person name="Klenk H.-P."/>
        </authorList>
    </citation>
    <scope>NUCLEOTIDE SEQUENCE [LARGE SCALE GENOMIC DNA]</scope>
    <source>
        <strain evidence="19">L21-Fru-AB</strain>
    </source>
</reference>
<evidence type="ECO:0000259" key="17">
    <source>
        <dbReference type="PROSITE" id="PS50975"/>
    </source>
</evidence>
<dbReference type="Gene3D" id="3.40.50.20">
    <property type="match status" value="1"/>
</dbReference>
<keyword evidence="5 14" id="KW-0436">Ligase</keyword>
<organism evidence="18 19">
    <name type="scientific">Kiritimatiella glycovorans</name>
    <dbReference type="NCBI Taxonomy" id="1307763"/>
    <lineage>
        <taxon>Bacteria</taxon>
        <taxon>Pseudomonadati</taxon>
        <taxon>Kiritimatiellota</taxon>
        <taxon>Kiritimatiellia</taxon>
        <taxon>Kiritimatiellales</taxon>
        <taxon>Kiritimatiellaceae</taxon>
        <taxon>Kiritimatiella</taxon>
    </lineage>
</organism>
<feature type="compositionally biased region" description="Basic and acidic residues" evidence="16">
    <location>
        <begin position="211"/>
        <end position="221"/>
    </location>
</feature>
<dbReference type="GO" id="GO:0009113">
    <property type="term" value="P:purine nucleobase biosynthetic process"/>
    <property type="evidence" value="ECO:0007669"/>
    <property type="project" value="InterPro"/>
</dbReference>
<dbReference type="EMBL" id="CP010904">
    <property type="protein sequence ID" value="AKJ65086.1"/>
    <property type="molecule type" value="Genomic_DNA"/>
</dbReference>
<dbReference type="PANTHER" id="PTHR43472:SF1">
    <property type="entry name" value="PHOSPHORIBOSYLAMINE--GLYCINE LIGASE, CHLOROPLASTIC"/>
    <property type="match status" value="1"/>
</dbReference>
<dbReference type="InterPro" id="IPR013815">
    <property type="entry name" value="ATP_grasp_subdomain_1"/>
</dbReference>
<keyword evidence="9 15" id="KW-0067">ATP-binding</keyword>
<dbReference type="PROSITE" id="PS50975">
    <property type="entry name" value="ATP_GRASP"/>
    <property type="match status" value="1"/>
</dbReference>
<dbReference type="Pfam" id="PF01071">
    <property type="entry name" value="GARS_A"/>
    <property type="match status" value="1"/>
</dbReference>
<dbReference type="InterPro" id="IPR020559">
    <property type="entry name" value="PRibGlycinamide_synth_CS"/>
</dbReference>
<sequence length="426" mass="44848">MKVLVVGSGGREHALVRTLASSPRKPELLCAPGNAGTARLARNLPVKATDLDGLVSCARAERPDLTVIGPEAPLCAGLTDALEAEGLAVFGPSKEAARLEGSKIFAKEIMQAAGVPTARAESFDDPAAACACLREHGAPVVVKADGLAAGKGVTVCASIDEAERAVREALEEKRFGDAGGCVLIEDCLRGEEASILALTDGETVVPLASSQDHKRAYDGDRGPNTGGMGAYSPAPVVSEDVWRRVMDDIYRPTLAELRRRGIRYKGVLYAGLMIEHGRPRVVEFNCRFGDPETQVVLPRLDSDLLPALQACVDGDLASVEPQWKSEACVCVVMASGGYPGPYEKGLPIEGLNAAEEAGTIVFHAGTDADPEGRVVTAGGRVLGVTALGATLKTAVASAYRGAGKISWDHAFYRTDIAHRELEREEP</sequence>
<comment type="catalytic activity">
    <reaction evidence="14">
        <text>5-phospho-beta-D-ribosylamine + glycine + ATP = N(1)-(5-phospho-beta-D-ribosyl)glycinamide + ADP + phosphate + H(+)</text>
        <dbReference type="Rhea" id="RHEA:17453"/>
        <dbReference type="ChEBI" id="CHEBI:15378"/>
        <dbReference type="ChEBI" id="CHEBI:30616"/>
        <dbReference type="ChEBI" id="CHEBI:43474"/>
        <dbReference type="ChEBI" id="CHEBI:57305"/>
        <dbReference type="ChEBI" id="CHEBI:58681"/>
        <dbReference type="ChEBI" id="CHEBI:143788"/>
        <dbReference type="ChEBI" id="CHEBI:456216"/>
        <dbReference type="EC" id="6.3.4.13"/>
    </reaction>
</comment>
<keyword evidence="6" id="KW-0479">Metal-binding</keyword>
<dbReference type="FunFam" id="3.30.470.20:FF:000018">
    <property type="entry name" value="Trifunctional purine biosynthetic protein adenosine-3"/>
    <property type="match status" value="1"/>
</dbReference>
<reference evidence="18 19" key="2">
    <citation type="journal article" date="2016" name="ISME J.">
        <title>Characterization of the first cultured representative of Verrucomicrobia subdivision 5 indicates the proposal of a novel phylum.</title>
        <authorList>
            <person name="Spring S."/>
            <person name="Bunk B."/>
            <person name="Sproer C."/>
            <person name="Schumann P."/>
            <person name="Rohde M."/>
            <person name="Tindall B.J."/>
            <person name="Klenk H.P."/>
        </authorList>
    </citation>
    <scope>NUCLEOTIDE SEQUENCE [LARGE SCALE GENOMIC DNA]</scope>
    <source>
        <strain evidence="18 19">L21-Fru-AB</strain>
    </source>
</reference>
<evidence type="ECO:0000256" key="14">
    <source>
        <dbReference type="HAMAP-Rule" id="MF_00138"/>
    </source>
</evidence>
<dbReference type="STRING" id="1307763.L21SP4_01849"/>
<dbReference type="PANTHER" id="PTHR43472">
    <property type="entry name" value="PHOSPHORIBOSYLAMINE--GLYCINE LIGASE"/>
    <property type="match status" value="1"/>
</dbReference>
<feature type="region of interest" description="Disordered" evidence="16">
    <location>
        <begin position="209"/>
        <end position="230"/>
    </location>
</feature>
<dbReference type="UniPathway" id="UPA00074">
    <property type="reaction ID" value="UER00125"/>
</dbReference>
<dbReference type="GO" id="GO:0006189">
    <property type="term" value="P:'de novo' IMP biosynthetic process"/>
    <property type="evidence" value="ECO:0007669"/>
    <property type="project" value="UniProtKB-UniRule"/>
</dbReference>
<dbReference type="GO" id="GO:0046872">
    <property type="term" value="F:metal ion binding"/>
    <property type="evidence" value="ECO:0007669"/>
    <property type="project" value="UniProtKB-KW"/>
</dbReference>
<evidence type="ECO:0000256" key="16">
    <source>
        <dbReference type="SAM" id="MobiDB-lite"/>
    </source>
</evidence>
<evidence type="ECO:0000256" key="11">
    <source>
        <dbReference type="ARBA" id="ARBA00038345"/>
    </source>
</evidence>
<dbReference type="InterPro" id="IPR037123">
    <property type="entry name" value="PRibGlycinamide_synth_C_sf"/>
</dbReference>
<evidence type="ECO:0000256" key="7">
    <source>
        <dbReference type="ARBA" id="ARBA00022741"/>
    </source>
</evidence>